<reference evidence="2 3" key="1">
    <citation type="submission" date="2017-09" db="EMBL/GenBank/DDBJ databases">
        <title>Depth-based differentiation of microbial function through sediment-hosted aquifers and enrichment of novel symbionts in the deep terrestrial subsurface.</title>
        <authorList>
            <person name="Probst A.J."/>
            <person name="Ladd B."/>
            <person name="Jarett J.K."/>
            <person name="Geller-Mcgrath D.E."/>
            <person name="Sieber C.M."/>
            <person name="Emerson J.B."/>
            <person name="Anantharaman K."/>
            <person name="Thomas B.C."/>
            <person name="Malmstrom R."/>
            <person name="Stieglmeier M."/>
            <person name="Klingl A."/>
            <person name="Woyke T."/>
            <person name="Ryan C.M."/>
            <person name="Banfield J.F."/>
        </authorList>
    </citation>
    <scope>NUCLEOTIDE SEQUENCE [LARGE SCALE GENOMIC DNA]</scope>
    <source>
        <strain evidence="2">CG10_big_fil_rev_8_21_14_0_10_37_15</strain>
    </source>
</reference>
<organism evidence="2 3">
    <name type="scientific">Candidatus Yanofskybacteria bacterium CG10_big_fil_rev_8_21_14_0_10_37_15</name>
    <dbReference type="NCBI Taxonomy" id="1975097"/>
    <lineage>
        <taxon>Bacteria</taxon>
        <taxon>Candidatus Yanofskyibacteriota</taxon>
    </lineage>
</organism>
<dbReference type="InterPro" id="IPR043993">
    <property type="entry name" value="T4SS_pilin"/>
</dbReference>
<evidence type="ECO:0000256" key="1">
    <source>
        <dbReference type="SAM" id="Phobius"/>
    </source>
</evidence>
<evidence type="ECO:0000313" key="2">
    <source>
        <dbReference type="EMBL" id="PIR42100.1"/>
    </source>
</evidence>
<protein>
    <submittedName>
        <fullName evidence="2">Uncharacterized protein</fullName>
    </submittedName>
</protein>
<comment type="caution">
    <text evidence="2">The sequence shown here is derived from an EMBL/GenBank/DDBJ whole genome shotgun (WGS) entry which is preliminary data.</text>
</comment>
<proteinExistence type="predicted"/>
<dbReference type="EMBL" id="PCXP01000002">
    <property type="protein sequence ID" value="PIR42100.1"/>
    <property type="molecule type" value="Genomic_DNA"/>
</dbReference>
<dbReference type="Proteomes" id="UP000230208">
    <property type="component" value="Unassembled WGS sequence"/>
</dbReference>
<keyword evidence="1" id="KW-1133">Transmembrane helix</keyword>
<gene>
    <name evidence="2" type="ORF">COV30_00140</name>
</gene>
<evidence type="ECO:0000313" key="3">
    <source>
        <dbReference type="Proteomes" id="UP000230208"/>
    </source>
</evidence>
<dbReference type="AlphaFoldDB" id="A0A2H0R6K0"/>
<keyword evidence="1" id="KW-0472">Membrane</keyword>
<name>A0A2H0R6K0_9BACT</name>
<accession>A0A2H0R6K0</accession>
<dbReference type="Pfam" id="PF18895">
    <property type="entry name" value="T4SS_pilin"/>
    <property type="match status" value="1"/>
</dbReference>
<sequence>MLIKKIKLFLTPLVILSGFFGFVFYSNAATVNHFDINPKTISKIIPGEPVPSLQYEFVITSSEDEIQNECGGFFSAGKNLYWEIARSAGSGPGPAARGSIVASDFLLNNGSIPKTGSFNSGITANTTSINYQLLIGCGAPDEFGPTGITKRLAASAPITVNITGQQTGTVAISNFDANPKNVQPGSTNDFNFSFDITAKQSDVENTCSDKKIVWRMYRFPADGGDVFENPIKSGAITSTEFGSGKTIPQNFSQSIVALNKDFIFKVRLSCNVSFGSDTLATSNAVLIQSGGAGPNCGNPGQPECEKPKVEDRTIFFSIPNPLKGGADDLSGLIKIIAQWIFNLAIPIAVIMIIYSGVLFLTAQGNSQQVTKAKDVLKWAVVGLAIILIGSGFVTLIKSILELGAPKP</sequence>
<feature type="transmembrane region" description="Helical" evidence="1">
    <location>
        <begin position="339"/>
        <end position="363"/>
    </location>
</feature>
<keyword evidence="1" id="KW-0812">Transmembrane</keyword>
<feature type="transmembrane region" description="Helical" evidence="1">
    <location>
        <begin position="375"/>
        <end position="400"/>
    </location>
</feature>